<feature type="transmembrane region" description="Helical" evidence="1">
    <location>
        <begin position="43"/>
        <end position="60"/>
    </location>
</feature>
<dbReference type="NCBIfam" id="NF047864">
    <property type="entry name" value="CBU_0592_membra"/>
    <property type="match status" value="1"/>
</dbReference>
<gene>
    <name evidence="3" type="ORF">Lysil_1218</name>
</gene>
<dbReference type="OrthoDB" id="5957557at2"/>
<evidence type="ECO:0000259" key="2">
    <source>
        <dbReference type="Pfam" id="PF26604"/>
    </source>
</evidence>
<feature type="domain" description="CBU-0592-like" evidence="2">
    <location>
        <begin position="14"/>
        <end position="88"/>
    </location>
</feature>
<evidence type="ECO:0000313" key="4">
    <source>
        <dbReference type="Proteomes" id="UP000236220"/>
    </source>
</evidence>
<evidence type="ECO:0000256" key="1">
    <source>
        <dbReference type="SAM" id="Phobius"/>
    </source>
</evidence>
<protein>
    <recommendedName>
        <fullName evidence="2">CBU-0592-like domain-containing protein</fullName>
    </recommendedName>
</protein>
<name>A0A2K1Q3H4_9GAMM</name>
<dbReference type="AlphaFoldDB" id="A0A2K1Q3H4"/>
<dbReference type="Proteomes" id="UP000236220">
    <property type="component" value="Unassembled WGS sequence"/>
</dbReference>
<reference evidence="3 4" key="1">
    <citation type="submission" date="2017-08" db="EMBL/GenBank/DDBJ databases">
        <title>Lysobacter sylvestris genome.</title>
        <authorList>
            <person name="Zhang D.-C."/>
            <person name="Albuquerque L."/>
            <person name="Franca L."/>
            <person name="Froufe H.J.C."/>
            <person name="Barroso C."/>
            <person name="Egas C."/>
            <person name="Da Costa M."/>
            <person name="Margesin R."/>
        </authorList>
    </citation>
    <scope>NUCLEOTIDE SEQUENCE [LARGE SCALE GENOMIC DNA]</scope>
    <source>
        <strain evidence="3 4">AM20-91</strain>
    </source>
</reference>
<evidence type="ECO:0000313" key="3">
    <source>
        <dbReference type="EMBL" id="PNS09589.1"/>
    </source>
</evidence>
<proteinExistence type="predicted"/>
<comment type="caution">
    <text evidence="3">The sequence shown here is derived from an EMBL/GenBank/DDBJ whole genome shotgun (WGS) entry which is preliminary data.</text>
</comment>
<keyword evidence="1" id="KW-0472">Membrane</keyword>
<keyword evidence="1" id="KW-0812">Transmembrane</keyword>
<dbReference type="EMBL" id="NPZB01000001">
    <property type="protein sequence ID" value="PNS09589.1"/>
    <property type="molecule type" value="Genomic_DNA"/>
</dbReference>
<dbReference type="InterPro" id="IPR058058">
    <property type="entry name" value="CBU_0592-like"/>
</dbReference>
<feature type="transmembrane region" description="Helical" evidence="1">
    <location>
        <begin position="12"/>
        <end position="31"/>
    </location>
</feature>
<keyword evidence="1" id="KW-1133">Transmembrane helix</keyword>
<keyword evidence="4" id="KW-1185">Reference proteome</keyword>
<dbReference type="RefSeq" id="WP_103074623.1">
    <property type="nucleotide sequence ID" value="NZ_NPZB01000001.1"/>
</dbReference>
<dbReference type="Pfam" id="PF26604">
    <property type="entry name" value="CBU_0592"/>
    <property type="match status" value="1"/>
</dbReference>
<sequence length="91" mass="9941">MNDSSALFTLHWWDVAGLAGSLLIVIGFFLLQVGRLRGDGPIYQLLNLIGALAILVSLIGGFNISVFLLESVWALIALYGLARSLRGQRQR</sequence>
<organism evidence="3 4">
    <name type="scientific">Solilutibacter silvestris</name>
    <dbReference type="NCBI Taxonomy" id="1645665"/>
    <lineage>
        <taxon>Bacteria</taxon>
        <taxon>Pseudomonadati</taxon>
        <taxon>Pseudomonadota</taxon>
        <taxon>Gammaproteobacteria</taxon>
        <taxon>Lysobacterales</taxon>
        <taxon>Lysobacteraceae</taxon>
        <taxon>Solilutibacter</taxon>
    </lineage>
</organism>
<accession>A0A2K1Q3H4</accession>